<protein>
    <submittedName>
        <fullName evidence="7">PLP-dependent aminotransferase family protein</fullName>
    </submittedName>
</protein>
<dbReference type="RefSeq" id="WP_345924799.1">
    <property type="nucleotide sequence ID" value="NZ_JBDIVF010000002.1"/>
</dbReference>
<dbReference type="InterPro" id="IPR000524">
    <property type="entry name" value="Tscrpt_reg_HTH_GntR"/>
</dbReference>
<dbReference type="PANTHER" id="PTHR46577:SF2">
    <property type="entry name" value="TRANSCRIPTIONAL REGULATORY PROTEIN"/>
    <property type="match status" value="1"/>
</dbReference>
<dbReference type="SMART" id="SM00345">
    <property type="entry name" value="HTH_GNTR"/>
    <property type="match status" value="1"/>
</dbReference>
<evidence type="ECO:0000259" key="6">
    <source>
        <dbReference type="PROSITE" id="PS50949"/>
    </source>
</evidence>
<sequence length="473" mass="52099">MQQVSLSTGSGVPLVDQIVGAIRGQIEDRVLRPGARLSAIRQFAETHGVSRFTVVEAYDRLVAQGYVQSRRGSGFYVANRSQPQSEPAAPQTEAGVFDAAWLMRQAMDVGVEGIRASAGWLPQSWLDEEGLRRQMRSILRRENSSLSDYGGRPQGYLPLRQYLPFKLGEMGIAAKPSQIVLTQGATQALDMVIHHFVRRGDAVLVDDPGYFALYGLLRLHGARLIGVPWTTDGPDTEALERLAAEHKPRVYFTQSVLHNPTSACLSPANAYRILQCAERHDFHVVEDNTYGDFHPGSATRLAALDHLYRVIYISSFSKTLSGNLRVGYLAARPDLAEALTDVKVLISLATPEVAEELVHRMLTEGHYRKYLDRVRTRLGEASARAQRMMDRVGLRPFISPEGGMFVWAQVPGCDDAMDIAAAAAKAGIILAPGTLFRPQGQASPMLRLNVVYASDIRVERFFKQALDGKGGSQ</sequence>
<dbReference type="InterPro" id="IPR004839">
    <property type="entry name" value="Aminotransferase_I/II_large"/>
</dbReference>
<evidence type="ECO:0000256" key="1">
    <source>
        <dbReference type="ARBA" id="ARBA00005384"/>
    </source>
</evidence>
<dbReference type="PROSITE" id="PS50949">
    <property type="entry name" value="HTH_GNTR"/>
    <property type="match status" value="1"/>
</dbReference>
<dbReference type="CDD" id="cd07377">
    <property type="entry name" value="WHTH_GntR"/>
    <property type="match status" value="1"/>
</dbReference>
<gene>
    <name evidence="7" type="ORF">ABVT11_13855</name>
</gene>
<dbReference type="InterPro" id="IPR036388">
    <property type="entry name" value="WH-like_DNA-bd_sf"/>
</dbReference>
<name>A0ABV2CT25_9RHOO</name>
<keyword evidence="8" id="KW-1185">Reference proteome</keyword>
<keyword evidence="5" id="KW-0804">Transcription</keyword>
<dbReference type="InterPro" id="IPR015421">
    <property type="entry name" value="PyrdxlP-dep_Trfase_major"/>
</dbReference>
<keyword evidence="7" id="KW-0032">Aminotransferase</keyword>
<dbReference type="CDD" id="cd00609">
    <property type="entry name" value="AAT_like"/>
    <property type="match status" value="1"/>
</dbReference>
<feature type="domain" description="HTH gntR-type" evidence="6">
    <location>
        <begin position="12"/>
        <end position="80"/>
    </location>
</feature>
<dbReference type="EMBL" id="JBEWLZ010000008">
    <property type="protein sequence ID" value="MET1490917.1"/>
    <property type="molecule type" value="Genomic_DNA"/>
</dbReference>
<keyword evidence="4" id="KW-0238">DNA-binding</keyword>
<dbReference type="Pfam" id="PF00392">
    <property type="entry name" value="GntR"/>
    <property type="match status" value="1"/>
</dbReference>
<dbReference type="PANTHER" id="PTHR46577">
    <property type="entry name" value="HTH-TYPE TRANSCRIPTIONAL REGULATORY PROTEIN GABR"/>
    <property type="match status" value="1"/>
</dbReference>
<evidence type="ECO:0000313" key="8">
    <source>
        <dbReference type="Proteomes" id="UP001548590"/>
    </source>
</evidence>
<dbReference type="InterPro" id="IPR036390">
    <property type="entry name" value="WH_DNA-bd_sf"/>
</dbReference>
<dbReference type="Gene3D" id="3.40.640.10">
    <property type="entry name" value="Type I PLP-dependent aspartate aminotransferase-like (Major domain)"/>
    <property type="match status" value="1"/>
</dbReference>
<keyword evidence="3" id="KW-0805">Transcription regulation</keyword>
<dbReference type="SUPFAM" id="SSF46785">
    <property type="entry name" value="Winged helix' DNA-binding domain"/>
    <property type="match status" value="1"/>
</dbReference>
<comment type="similarity">
    <text evidence="1">In the C-terminal section; belongs to the class-I pyridoxal-phosphate-dependent aminotransferase family.</text>
</comment>
<dbReference type="SUPFAM" id="SSF53383">
    <property type="entry name" value="PLP-dependent transferases"/>
    <property type="match status" value="1"/>
</dbReference>
<evidence type="ECO:0000256" key="4">
    <source>
        <dbReference type="ARBA" id="ARBA00023125"/>
    </source>
</evidence>
<comment type="caution">
    <text evidence="7">The sequence shown here is derived from an EMBL/GenBank/DDBJ whole genome shotgun (WGS) entry which is preliminary data.</text>
</comment>
<organism evidence="7 8">
    <name type="scientific">Uliginosibacterium paludis</name>
    <dbReference type="NCBI Taxonomy" id="1615952"/>
    <lineage>
        <taxon>Bacteria</taxon>
        <taxon>Pseudomonadati</taxon>
        <taxon>Pseudomonadota</taxon>
        <taxon>Betaproteobacteria</taxon>
        <taxon>Rhodocyclales</taxon>
        <taxon>Zoogloeaceae</taxon>
        <taxon>Uliginosibacterium</taxon>
    </lineage>
</organism>
<dbReference type="Pfam" id="PF00155">
    <property type="entry name" value="Aminotran_1_2"/>
    <property type="match status" value="1"/>
</dbReference>
<proteinExistence type="inferred from homology"/>
<accession>A0ABV2CT25</accession>
<dbReference type="GO" id="GO:0008483">
    <property type="term" value="F:transaminase activity"/>
    <property type="evidence" value="ECO:0007669"/>
    <property type="project" value="UniProtKB-KW"/>
</dbReference>
<keyword evidence="2" id="KW-0663">Pyridoxal phosphate</keyword>
<evidence type="ECO:0000313" key="7">
    <source>
        <dbReference type="EMBL" id="MET1490917.1"/>
    </source>
</evidence>
<dbReference type="Proteomes" id="UP001548590">
    <property type="component" value="Unassembled WGS sequence"/>
</dbReference>
<dbReference type="InterPro" id="IPR015424">
    <property type="entry name" value="PyrdxlP-dep_Trfase"/>
</dbReference>
<reference evidence="7 8" key="1">
    <citation type="submission" date="2024-07" db="EMBL/GenBank/DDBJ databases">
        <title>Uliginosibacterium paludis KCTC:42655.</title>
        <authorList>
            <person name="Kim M.K."/>
        </authorList>
    </citation>
    <scope>NUCLEOTIDE SEQUENCE [LARGE SCALE GENOMIC DNA]</scope>
    <source>
        <strain evidence="7 8">KCTC 42655</strain>
    </source>
</reference>
<keyword evidence="7" id="KW-0808">Transferase</keyword>
<dbReference type="InterPro" id="IPR051446">
    <property type="entry name" value="HTH_trans_reg/aminotransferase"/>
</dbReference>
<dbReference type="Gene3D" id="1.10.10.10">
    <property type="entry name" value="Winged helix-like DNA-binding domain superfamily/Winged helix DNA-binding domain"/>
    <property type="match status" value="1"/>
</dbReference>
<evidence type="ECO:0000256" key="2">
    <source>
        <dbReference type="ARBA" id="ARBA00022898"/>
    </source>
</evidence>
<evidence type="ECO:0000256" key="3">
    <source>
        <dbReference type="ARBA" id="ARBA00023015"/>
    </source>
</evidence>
<evidence type="ECO:0000256" key="5">
    <source>
        <dbReference type="ARBA" id="ARBA00023163"/>
    </source>
</evidence>